<evidence type="ECO:0000313" key="12">
    <source>
        <dbReference type="Proteomes" id="UP000515202"/>
    </source>
</evidence>
<evidence type="ECO:0000256" key="8">
    <source>
        <dbReference type="ARBA" id="ARBA00023198"/>
    </source>
</evidence>
<dbReference type="SUPFAM" id="SSF54117">
    <property type="entry name" value="Interleukin 8-like chemokines"/>
    <property type="match status" value="1"/>
</dbReference>
<dbReference type="AlphaFoldDB" id="A0A6P3Q7R5"/>
<dbReference type="PANTHER" id="PTHR12015">
    <property type="entry name" value="SMALL INDUCIBLE CYTOKINE A"/>
    <property type="match status" value="1"/>
</dbReference>
<dbReference type="CDD" id="cd00272">
    <property type="entry name" value="Chemokine_CC"/>
    <property type="match status" value="1"/>
</dbReference>
<dbReference type="GO" id="GO:0005615">
    <property type="term" value="C:extracellular space"/>
    <property type="evidence" value="ECO:0007669"/>
    <property type="project" value="UniProtKB-KW"/>
</dbReference>
<dbReference type="Gene3D" id="2.40.50.40">
    <property type="match status" value="1"/>
</dbReference>
<reference evidence="13" key="1">
    <citation type="submission" date="2025-08" db="UniProtKB">
        <authorList>
            <consortium name="RefSeq"/>
        </authorList>
    </citation>
    <scope>IDENTIFICATION</scope>
    <source>
        <tissue evidence="13">Kidney</tissue>
    </source>
</reference>
<dbReference type="GO" id="GO:0006955">
    <property type="term" value="P:immune response"/>
    <property type="evidence" value="ECO:0007669"/>
    <property type="project" value="InterPro"/>
</dbReference>
<dbReference type="InterPro" id="IPR039809">
    <property type="entry name" value="Chemokine_b/g/d"/>
</dbReference>
<evidence type="ECO:0000256" key="10">
    <source>
        <dbReference type="RuleBase" id="RU361150"/>
    </source>
</evidence>
<dbReference type="Pfam" id="PF00048">
    <property type="entry name" value="IL8"/>
    <property type="match status" value="1"/>
</dbReference>
<keyword evidence="7" id="KW-1015">Disulfide bond</keyword>
<comment type="similarity">
    <text evidence="2 10">Belongs to the intercrine beta (chemokine CC) family.</text>
</comment>
<dbReference type="InterPro" id="IPR036048">
    <property type="entry name" value="Interleukin_8-like_sf"/>
</dbReference>
<dbReference type="KEGG" id="pvp:105292027"/>
<evidence type="ECO:0000256" key="2">
    <source>
        <dbReference type="ARBA" id="ARBA00010868"/>
    </source>
</evidence>
<comment type="subcellular location">
    <subcellularLocation>
        <location evidence="1 10">Secreted</location>
    </subcellularLocation>
</comment>
<dbReference type="InterPro" id="IPR001811">
    <property type="entry name" value="Chemokine_IL8-like_dom"/>
</dbReference>
<proteinExistence type="inferred from homology"/>
<feature type="chain" id="PRO_5028514792" description="C-C motif chemokine" evidence="10">
    <location>
        <begin position="24"/>
        <end position="95"/>
    </location>
</feature>
<dbReference type="OrthoDB" id="9447832at2759"/>
<keyword evidence="6 10" id="KW-0732">Signal</keyword>
<dbReference type="FunFam" id="2.40.50.40:FF:000012">
    <property type="entry name" value="C-C motif chemokine"/>
    <property type="match status" value="1"/>
</dbReference>
<evidence type="ECO:0000256" key="1">
    <source>
        <dbReference type="ARBA" id="ARBA00004613"/>
    </source>
</evidence>
<evidence type="ECO:0000256" key="6">
    <source>
        <dbReference type="ARBA" id="ARBA00022729"/>
    </source>
</evidence>
<evidence type="ECO:0000256" key="9">
    <source>
        <dbReference type="ARBA" id="ARBA00046039"/>
    </source>
</evidence>
<evidence type="ECO:0000256" key="5">
    <source>
        <dbReference type="ARBA" id="ARBA00022525"/>
    </source>
</evidence>
<evidence type="ECO:0000256" key="7">
    <source>
        <dbReference type="ARBA" id="ARBA00023157"/>
    </source>
</evidence>
<evidence type="ECO:0000256" key="4">
    <source>
        <dbReference type="ARBA" id="ARBA00022514"/>
    </source>
</evidence>
<keyword evidence="12" id="KW-1185">Reference proteome</keyword>
<accession>A0A6P3Q7R5</accession>
<evidence type="ECO:0000313" key="13">
    <source>
        <dbReference type="RefSeq" id="XP_011358401.1"/>
    </source>
</evidence>
<evidence type="ECO:0000256" key="3">
    <source>
        <dbReference type="ARBA" id="ARBA00022500"/>
    </source>
</evidence>
<dbReference type="RefSeq" id="XP_011358401.1">
    <property type="nucleotide sequence ID" value="XM_011360099.2"/>
</dbReference>
<keyword evidence="5 10" id="KW-0964">Secreted</keyword>
<feature type="signal peptide" evidence="10">
    <location>
        <begin position="1"/>
        <end position="23"/>
    </location>
</feature>
<dbReference type="GeneID" id="105292027"/>
<name>A0A6P3Q7R5_PTEVA</name>
<dbReference type="PANTHER" id="PTHR12015:SF111">
    <property type="entry name" value="C-C MOTIF CHEMOKINE 17"/>
    <property type="match status" value="1"/>
</dbReference>
<dbReference type="CTD" id="6361"/>
<dbReference type="GO" id="GO:0008009">
    <property type="term" value="F:chemokine activity"/>
    <property type="evidence" value="ECO:0007669"/>
    <property type="project" value="InterPro"/>
</dbReference>
<dbReference type="Proteomes" id="UP000515202">
    <property type="component" value="Unplaced"/>
</dbReference>
<feature type="domain" description="Chemokine interleukin-8-like" evidence="11">
    <location>
        <begin position="30"/>
        <end position="88"/>
    </location>
</feature>
<dbReference type="InterPro" id="IPR000827">
    <property type="entry name" value="Chemokine_CC_CS"/>
</dbReference>
<keyword evidence="8" id="KW-0395">Inflammatory response</keyword>
<gene>
    <name evidence="13" type="primary">CCL17</name>
</gene>
<dbReference type="PROSITE" id="PS00472">
    <property type="entry name" value="SMALL_CYTOKINES_CC"/>
    <property type="match status" value="1"/>
</dbReference>
<evidence type="ECO:0000259" key="11">
    <source>
        <dbReference type="SMART" id="SM00199"/>
    </source>
</evidence>
<dbReference type="GO" id="GO:0006954">
    <property type="term" value="P:inflammatory response"/>
    <property type="evidence" value="ECO:0007669"/>
    <property type="project" value="UniProtKB-KW"/>
</dbReference>
<keyword evidence="4 10" id="KW-0202">Cytokine</keyword>
<keyword evidence="3 10" id="KW-0145">Chemotaxis</keyword>
<protein>
    <recommendedName>
        <fullName evidence="10">C-C motif chemokine</fullName>
    </recommendedName>
</protein>
<organism evidence="12 13">
    <name type="scientific">Pteropus vampyrus</name>
    <name type="common">Large flying fox</name>
    <dbReference type="NCBI Taxonomy" id="132908"/>
    <lineage>
        <taxon>Eukaryota</taxon>
        <taxon>Metazoa</taxon>
        <taxon>Chordata</taxon>
        <taxon>Craniata</taxon>
        <taxon>Vertebrata</taxon>
        <taxon>Euteleostomi</taxon>
        <taxon>Mammalia</taxon>
        <taxon>Eutheria</taxon>
        <taxon>Laurasiatheria</taxon>
        <taxon>Chiroptera</taxon>
        <taxon>Yinpterochiroptera</taxon>
        <taxon>Pteropodoidea</taxon>
        <taxon>Pteropodidae</taxon>
        <taxon>Pteropodinae</taxon>
        <taxon>Pteropus</taxon>
    </lineage>
</organism>
<sequence>MTPLKMLLLVTLLLGSSLQDTHAARATNVGRECCLQYFEGVIPIRKLVTWYKTSEDCPKEAIVFVTVRGKNICADPKNMQVKKAVKYLQRIAPVS</sequence>
<dbReference type="SMART" id="SM00199">
    <property type="entry name" value="SCY"/>
    <property type="match status" value="1"/>
</dbReference>
<comment type="function">
    <text evidence="9">Chemokine, which displays chemotactic activity for T lymphocytes, preferentially Th2 cells, but not monocytes or granulocytes. Therefore plays an important role in a wide range of inflammatory and immunological processes. Acts by binding to CCR4 at T-cell surface. Mediates GM-CSF/CSF2-driven pain and inflammation. In the brain, required to maintain the typical, highly branched morphology of hippocampal microglia under homeostatic conditions. May be important for the appropriate adaptation of microglial morphology and synaptic plasticity to acute lipopolysaccharide (LPS)-induced neuroinflammation. Plays a role in wound healing, mainly by inducing fibroblast migration into the wound.</text>
</comment>